<evidence type="ECO:0000259" key="3">
    <source>
        <dbReference type="PROSITE" id="PS50110"/>
    </source>
</evidence>
<dbReference type="PANTHER" id="PTHR44591:SF21">
    <property type="entry name" value="TWO-COMPONENT RESPONSE REGULATOR"/>
    <property type="match status" value="1"/>
</dbReference>
<organism evidence="4 5">
    <name type="scientific">Sphingobium vermicomposti</name>
    <dbReference type="NCBI Taxonomy" id="529005"/>
    <lineage>
        <taxon>Bacteria</taxon>
        <taxon>Pseudomonadati</taxon>
        <taxon>Pseudomonadota</taxon>
        <taxon>Alphaproteobacteria</taxon>
        <taxon>Sphingomonadales</taxon>
        <taxon>Sphingomonadaceae</taxon>
        <taxon>Sphingobium</taxon>
    </lineage>
</organism>
<evidence type="ECO:0000313" key="5">
    <source>
        <dbReference type="Proteomes" id="UP000576821"/>
    </source>
</evidence>
<dbReference type="GO" id="GO:0000160">
    <property type="term" value="P:phosphorelay signal transduction system"/>
    <property type="evidence" value="ECO:0007669"/>
    <property type="project" value="InterPro"/>
</dbReference>
<dbReference type="Pfam" id="PF00072">
    <property type="entry name" value="Response_reg"/>
    <property type="match status" value="1"/>
</dbReference>
<name>A0A846MH16_9SPHN</name>
<dbReference type="Proteomes" id="UP000576821">
    <property type="component" value="Unassembled WGS sequence"/>
</dbReference>
<evidence type="ECO:0000256" key="1">
    <source>
        <dbReference type="ARBA" id="ARBA00022553"/>
    </source>
</evidence>
<dbReference type="PROSITE" id="PS50110">
    <property type="entry name" value="RESPONSE_REGULATORY"/>
    <property type="match status" value="1"/>
</dbReference>
<dbReference type="InterPro" id="IPR001789">
    <property type="entry name" value="Sig_transdc_resp-reg_receiver"/>
</dbReference>
<evidence type="ECO:0000256" key="2">
    <source>
        <dbReference type="PROSITE-ProRule" id="PRU00169"/>
    </source>
</evidence>
<evidence type="ECO:0000313" key="4">
    <source>
        <dbReference type="EMBL" id="NIJ16546.1"/>
    </source>
</evidence>
<proteinExistence type="predicted"/>
<comment type="caution">
    <text evidence="4">The sequence shown here is derived from an EMBL/GenBank/DDBJ whole genome shotgun (WGS) entry which is preliminary data.</text>
</comment>
<dbReference type="SMART" id="SM00448">
    <property type="entry name" value="REC"/>
    <property type="match status" value="1"/>
</dbReference>
<dbReference type="InterPro" id="IPR011006">
    <property type="entry name" value="CheY-like_superfamily"/>
</dbReference>
<dbReference type="AlphaFoldDB" id="A0A846MH16"/>
<dbReference type="EMBL" id="JAASQR010000002">
    <property type="protein sequence ID" value="NIJ16546.1"/>
    <property type="molecule type" value="Genomic_DNA"/>
</dbReference>
<dbReference type="SUPFAM" id="SSF52172">
    <property type="entry name" value="CheY-like"/>
    <property type="match status" value="1"/>
</dbReference>
<dbReference type="Gene3D" id="3.40.50.2300">
    <property type="match status" value="1"/>
</dbReference>
<dbReference type="InterPro" id="IPR050595">
    <property type="entry name" value="Bact_response_regulator"/>
</dbReference>
<feature type="modified residue" description="4-aspartylphosphate" evidence="2">
    <location>
        <position position="112"/>
    </location>
</feature>
<keyword evidence="5" id="KW-1185">Reference proteome</keyword>
<keyword evidence="1 2" id="KW-0597">Phosphoprotein</keyword>
<protein>
    <submittedName>
        <fullName evidence="4">CheY-like chemotaxis protein</fullName>
    </submittedName>
</protein>
<gene>
    <name evidence="4" type="ORF">FHS54_001512</name>
</gene>
<reference evidence="4 5" key="1">
    <citation type="submission" date="2020-03" db="EMBL/GenBank/DDBJ databases">
        <title>Genomic Encyclopedia of Type Strains, Phase IV (KMG-IV): sequencing the most valuable type-strain genomes for metagenomic binning, comparative biology and taxonomic classification.</title>
        <authorList>
            <person name="Goeker M."/>
        </authorList>
    </citation>
    <scope>NUCLEOTIDE SEQUENCE [LARGE SCALE GENOMIC DNA]</scope>
    <source>
        <strain evidence="4 5">DSM 21299</strain>
    </source>
</reference>
<sequence length="201" mass="21532">MKLTNRAAPSAVRGSAASLGRNRHDALCVCRLNGVYGADRQMFFGLVKGEARQGRRMKTIRSVLIVEDEPLVAFDNEHALEQAGYHVAATVEDYDHAVSVIEDDEVDIVIADIALHGDKTGIDVARHAHARGLPVLFVTGACPVDAVGMAVGCLSKPYLPRDLIAAINIIEARLDGIEPTHLPTGLRLFGQSEGGSNDQLS</sequence>
<feature type="domain" description="Response regulatory" evidence="3">
    <location>
        <begin position="62"/>
        <end position="171"/>
    </location>
</feature>
<dbReference type="PANTHER" id="PTHR44591">
    <property type="entry name" value="STRESS RESPONSE REGULATOR PROTEIN 1"/>
    <property type="match status" value="1"/>
</dbReference>
<accession>A0A846MH16</accession>